<evidence type="ECO:0000256" key="3">
    <source>
        <dbReference type="ARBA" id="ARBA00022741"/>
    </source>
</evidence>
<organism evidence="10">
    <name type="scientific">Trypanosoma vivax (strain Y486)</name>
    <dbReference type="NCBI Taxonomy" id="1055687"/>
    <lineage>
        <taxon>Eukaryota</taxon>
        <taxon>Discoba</taxon>
        <taxon>Euglenozoa</taxon>
        <taxon>Kinetoplastea</taxon>
        <taxon>Metakinetoplastina</taxon>
        <taxon>Trypanosomatida</taxon>
        <taxon>Trypanosomatidae</taxon>
        <taxon>Trypanosoma</taxon>
        <taxon>Duttonella</taxon>
    </lineage>
</organism>
<dbReference type="GO" id="GO:0005874">
    <property type="term" value="C:microtubule"/>
    <property type="evidence" value="ECO:0007669"/>
    <property type="project" value="UniProtKB-KW"/>
</dbReference>
<dbReference type="SMART" id="SM00129">
    <property type="entry name" value="KISc"/>
    <property type="match status" value="1"/>
</dbReference>
<dbReference type="GO" id="GO:0005524">
    <property type="term" value="F:ATP binding"/>
    <property type="evidence" value="ECO:0007669"/>
    <property type="project" value="UniProtKB-UniRule"/>
</dbReference>
<dbReference type="OMA" id="HTTSRIQ"/>
<keyword evidence="6 7" id="KW-0505">Motor protein</keyword>
<keyword evidence="3 6" id="KW-0547">Nucleotide-binding</keyword>
<keyword evidence="2" id="KW-0963">Cytoplasm</keyword>
<keyword evidence="4 6" id="KW-0067">ATP-binding</keyword>
<evidence type="ECO:0000256" key="7">
    <source>
        <dbReference type="RuleBase" id="RU000394"/>
    </source>
</evidence>
<feature type="region of interest" description="Disordered" evidence="8">
    <location>
        <begin position="760"/>
        <end position="800"/>
    </location>
</feature>
<dbReference type="PRINTS" id="PR00380">
    <property type="entry name" value="KINESINHEAVY"/>
</dbReference>
<dbReference type="GO" id="GO:0005875">
    <property type="term" value="C:microtubule associated complex"/>
    <property type="evidence" value="ECO:0007669"/>
    <property type="project" value="TreeGrafter"/>
</dbReference>
<keyword evidence="5" id="KW-0175">Coiled coil</keyword>
<reference evidence="10" key="1">
    <citation type="journal article" date="2012" name="Proc. Natl. Acad. Sci. U.S.A.">
        <title>Antigenic diversity is generated by distinct evolutionary mechanisms in African trypanosome species.</title>
        <authorList>
            <person name="Jackson A.P."/>
            <person name="Berry A."/>
            <person name="Aslett M."/>
            <person name="Allison H.C."/>
            <person name="Burton P."/>
            <person name="Vavrova-Anderson J."/>
            <person name="Brown R."/>
            <person name="Browne H."/>
            <person name="Corton N."/>
            <person name="Hauser H."/>
            <person name="Gamble J."/>
            <person name="Gilderthorp R."/>
            <person name="Marcello L."/>
            <person name="McQuillan J."/>
            <person name="Otto T.D."/>
            <person name="Quail M.A."/>
            <person name="Sanders M.J."/>
            <person name="van Tonder A."/>
            <person name="Ginger M.L."/>
            <person name="Field M.C."/>
            <person name="Barry J.D."/>
            <person name="Hertz-Fowler C."/>
            <person name="Berriman M."/>
        </authorList>
    </citation>
    <scope>NUCLEOTIDE SEQUENCE</scope>
    <source>
        <strain evidence="10">Y486</strain>
    </source>
</reference>
<evidence type="ECO:0000256" key="1">
    <source>
        <dbReference type="ARBA" id="ARBA00004496"/>
    </source>
</evidence>
<evidence type="ECO:0000256" key="4">
    <source>
        <dbReference type="ARBA" id="ARBA00022840"/>
    </source>
</evidence>
<evidence type="ECO:0000256" key="5">
    <source>
        <dbReference type="ARBA" id="ARBA00023054"/>
    </source>
</evidence>
<gene>
    <name evidence="10" type="ORF">TVY486_0402620</name>
</gene>
<comment type="similarity">
    <text evidence="6 7">Belongs to the TRAFAC class myosin-kinesin ATPase superfamily. Kinesin family.</text>
</comment>
<protein>
    <recommendedName>
        <fullName evidence="7">Kinesin-like protein</fullName>
    </recommendedName>
</protein>
<evidence type="ECO:0000313" key="10">
    <source>
        <dbReference type="EMBL" id="CCC47596.1"/>
    </source>
</evidence>
<evidence type="ECO:0000256" key="2">
    <source>
        <dbReference type="ARBA" id="ARBA00022490"/>
    </source>
</evidence>
<feature type="domain" description="Kinesin motor" evidence="9">
    <location>
        <begin position="9"/>
        <end position="370"/>
    </location>
</feature>
<evidence type="ECO:0000256" key="8">
    <source>
        <dbReference type="SAM" id="MobiDB-lite"/>
    </source>
</evidence>
<evidence type="ECO:0000256" key="6">
    <source>
        <dbReference type="PROSITE-ProRule" id="PRU00283"/>
    </source>
</evidence>
<dbReference type="PROSITE" id="PS50067">
    <property type="entry name" value="KINESIN_MOTOR_2"/>
    <property type="match status" value="1"/>
</dbReference>
<dbReference type="InterPro" id="IPR019821">
    <property type="entry name" value="Kinesin_motor_CS"/>
</dbReference>
<accession>G0TUG2</accession>
<dbReference type="Pfam" id="PF00225">
    <property type="entry name" value="Kinesin"/>
    <property type="match status" value="1"/>
</dbReference>
<proteinExistence type="inferred from homology"/>
<dbReference type="InterPro" id="IPR027417">
    <property type="entry name" value="P-loop_NTPase"/>
</dbReference>
<dbReference type="EMBL" id="HE573020">
    <property type="protein sequence ID" value="CCC47596.1"/>
    <property type="molecule type" value="Genomic_DNA"/>
</dbReference>
<evidence type="ECO:0000259" key="9">
    <source>
        <dbReference type="PROSITE" id="PS50067"/>
    </source>
</evidence>
<dbReference type="AlphaFoldDB" id="G0TUG2"/>
<dbReference type="InterPro" id="IPR036961">
    <property type="entry name" value="Kinesin_motor_dom_sf"/>
</dbReference>
<dbReference type="GO" id="GO:0051231">
    <property type="term" value="P:spindle elongation"/>
    <property type="evidence" value="ECO:0007669"/>
    <property type="project" value="TreeGrafter"/>
</dbReference>
<dbReference type="GO" id="GO:0005737">
    <property type="term" value="C:cytoplasm"/>
    <property type="evidence" value="ECO:0007669"/>
    <property type="project" value="UniProtKB-SubCell"/>
</dbReference>
<dbReference type="InterPro" id="IPR027640">
    <property type="entry name" value="Kinesin-like_fam"/>
</dbReference>
<dbReference type="PANTHER" id="PTHR47969:SF15">
    <property type="entry name" value="CHROMOSOME-ASSOCIATED KINESIN KIF4A-RELATED"/>
    <property type="match status" value="1"/>
</dbReference>
<feature type="binding site" evidence="6">
    <location>
        <begin position="91"/>
        <end position="98"/>
    </location>
    <ligand>
        <name>ATP</name>
        <dbReference type="ChEBI" id="CHEBI:30616"/>
    </ligand>
</feature>
<dbReference type="Gene3D" id="3.40.850.10">
    <property type="entry name" value="Kinesin motor domain"/>
    <property type="match status" value="1"/>
</dbReference>
<dbReference type="GO" id="GO:0003777">
    <property type="term" value="F:microtubule motor activity"/>
    <property type="evidence" value="ECO:0007669"/>
    <property type="project" value="InterPro"/>
</dbReference>
<dbReference type="InterPro" id="IPR001752">
    <property type="entry name" value="Kinesin_motor_dom"/>
</dbReference>
<dbReference type="VEuPathDB" id="TriTrypDB:TvY486_0402620"/>
<dbReference type="CDD" id="cd00106">
    <property type="entry name" value="KISc"/>
    <property type="match status" value="1"/>
</dbReference>
<feature type="compositionally biased region" description="Polar residues" evidence="8">
    <location>
        <begin position="790"/>
        <end position="800"/>
    </location>
</feature>
<comment type="subcellular location">
    <subcellularLocation>
        <location evidence="1">Cytoplasm</location>
    </subcellularLocation>
</comment>
<sequence length="800" mass="88761">MAGKPASTAVRVIVRCRPLIDTESDHTTSRIQLDAEAGKVVIAEKTLENARCFLFDRVFPSTCGQSDVMKEVVPLVEHVLDGFNATVLAYGQTGSGKTFTIEGFDYANKDGRGPVPIFKTDPTRYGIIPRAIQLIFDLAREKESARANMQFELKCSYYQIYNERVTDLLNPSSARVHGSGGMKLSWHRGDTYAVENLFMAECDTPEEMKRVYFTGAKEKAMGSHTINQQSSRSHCIFTIHVARTDFDMPEKPILSQLTIVDLAGSEKLNVIDPESGPKTVKESIQINISLFVLGQVIALLSKRPKHGSKGSLEKSDMSHVPYRDSKLTKLLKNALGGNSLTTMLACISPSDMYIEETVSTLTYASKARKITNVPFVYEDPMCELVKKLRMDIATLEKELACYKALVGSGISISKQATTTDAVREQKNGEVANAKDTELAEKLVEACKAIEKLTAVNSELRSAFNIVRGAMCGVEKREMQLNAENIMLRERIEMLESIVLSEDALTSSIVNHRSPGATPTRVADSGILRTGNSVREAGTLSSQNDNSTTNMGSSTLRWCTPLQLATSAHFPVNGFGSASDERELRPKTVSAICPPGKGVPIPRSSVGVYSTMRGTRLVDEGNKHSRVNGRLAEYANRYFRPNLAARYKQYHDKMKPHPPFISTAHSVTTDIDKSFSNLPPTIAETIPQSVRIASQFGALSFGGSVEDVGNLEERRRRREEKKQTLLAEQELLRNNLLRTFTSISEEQKRVSQQERYSLCLNTYTNSNERRSRVPKRPTTKRSTSRTNSSSQHTPSETWKNL</sequence>
<dbReference type="GO" id="GO:0007018">
    <property type="term" value="P:microtubule-based movement"/>
    <property type="evidence" value="ECO:0007669"/>
    <property type="project" value="InterPro"/>
</dbReference>
<dbReference type="GO" id="GO:0008017">
    <property type="term" value="F:microtubule binding"/>
    <property type="evidence" value="ECO:0007669"/>
    <property type="project" value="InterPro"/>
</dbReference>
<dbReference type="PANTHER" id="PTHR47969">
    <property type="entry name" value="CHROMOSOME-ASSOCIATED KINESIN KIF4A-RELATED"/>
    <property type="match status" value="1"/>
</dbReference>
<dbReference type="SUPFAM" id="SSF52540">
    <property type="entry name" value="P-loop containing nucleoside triphosphate hydrolases"/>
    <property type="match status" value="1"/>
</dbReference>
<feature type="compositionally biased region" description="Basic residues" evidence="8">
    <location>
        <begin position="771"/>
        <end position="782"/>
    </location>
</feature>
<dbReference type="GO" id="GO:0007052">
    <property type="term" value="P:mitotic spindle organization"/>
    <property type="evidence" value="ECO:0007669"/>
    <property type="project" value="TreeGrafter"/>
</dbReference>
<name>G0TUG2_TRYVY</name>
<keyword evidence="7" id="KW-0493">Microtubule</keyword>
<dbReference type="PROSITE" id="PS00411">
    <property type="entry name" value="KINESIN_MOTOR_1"/>
    <property type="match status" value="1"/>
</dbReference>